<accession>A0A915P8J5</accession>
<sequence length="189" mass="22443">MSISTTSKRSLPKFQLLQYPYYPKDHIENVKLITVSILSKRSPPECQIHYSIHDFQKITSRMSNLQFYDFQKITSRMSNLLQYPYYPKDHIENVKLITVSILSKRSPPEYQIDYLSMTSKRSPPEYQIDYISMTSKKSPPEYQIDHSIHTIQKITSRMSNLLQYPRKITSKRQIYYSTQDYSTPDYTLS</sequence>
<proteinExistence type="predicted"/>
<dbReference type="Proteomes" id="UP000887560">
    <property type="component" value="Unplaced"/>
</dbReference>
<evidence type="ECO:0000313" key="1">
    <source>
        <dbReference type="Proteomes" id="UP000887560"/>
    </source>
</evidence>
<dbReference type="WBParaSite" id="scf7180000424566.g13474">
    <property type="protein sequence ID" value="scf7180000424566.g13474"/>
    <property type="gene ID" value="scf7180000424566.g13474"/>
</dbReference>
<organism evidence="1 2">
    <name type="scientific">Meloidogyne floridensis</name>
    <dbReference type="NCBI Taxonomy" id="298350"/>
    <lineage>
        <taxon>Eukaryota</taxon>
        <taxon>Metazoa</taxon>
        <taxon>Ecdysozoa</taxon>
        <taxon>Nematoda</taxon>
        <taxon>Chromadorea</taxon>
        <taxon>Rhabditida</taxon>
        <taxon>Tylenchina</taxon>
        <taxon>Tylenchomorpha</taxon>
        <taxon>Tylenchoidea</taxon>
        <taxon>Meloidogynidae</taxon>
        <taxon>Meloidogyninae</taxon>
        <taxon>Meloidogyne</taxon>
    </lineage>
</organism>
<keyword evidence="1" id="KW-1185">Reference proteome</keyword>
<dbReference type="AlphaFoldDB" id="A0A915P8J5"/>
<name>A0A915P8J5_9BILA</name>
<reference evidence="2" key="1">
    <citation type="submission" date="2022-11" db="UniProtKB">
        <authorList>
            <consortium name="WormBaseParasite"/>
        </authorList>
    </citation>
    <scope>IDENTIFICATION</scope>
</reference>
<protein>
    <submittedName>
        <fullName evidence="2">Uncharacterized protein</fullName>
    </submittedName>
</protein>
<evidence type="ECO:0000313" key="2">
    <source>
        <dbReference type="WBParaSite" id="scf7180000424566.g13474"/>
    </source>
</evidence>